<feature type="transmembrane region" description="Helical" evidence="2">
    <location>
        <begin position="232"/>
        <end position="256"/>
    </location>
</feature>
<evidence type="ECO:0000313" key="3">
    <source>
        <dbReference type="EMBL" id="KAJ4159372.1"/>
    </source>
</evidence>
<dbReference type="KEGG" id="amus:LMH87_008274"/>
<keyword evidence="2" id="KW-1133">Transmembrane helix</keyword>
<feature type="region of interest" description="Disordered" evidence="1">
    <location>
        <begin position="531"/>
        <end position="558"/>
    </location>
</feature>
<evidence type="ECO:0000256" key="1">
    <source>
        <dbReference type="SAM" id="MobiDB-lite"/>
    </source>
</evidence>
<keyword evidence="2" id="KW-0812">Transmembrane</keyword>
<dbReference type="GeneID" id="80895433"/>
<feature type="transmembrane region" description="Helical" evidence="2">
    <location>
        <begin position="375"/>
        <end position="394"/>
    </location>
</feature>
<feature type="compositionally biased region" description="Basic and acidic residues" evidence="1">
    <location>
        <begin position="536"/>
        <end position="552"/>
    </location>
</feature>
<dbReference type="RefSeq" id="XP_056057371.1">
    <property type="nucleotide sequence ID" value="XM_056196484.1"/>
</dbReference>
<keyword evidence="2" id="KW-0472">Membrane</keyword>
<reference evidence="3" key="1">
    <citation type="journal article" date="2023" name="Access Microbiol">
        <title>De-novo genome assembly for Akanthomyces muscarius, a biocontrol agent of insect agricultural pests.</title>
        <authorList>
            <person name="Erdos Z."/>
            <person name="Studholme D.J."/>
            <person name="Raymond B."/>
            <person name="Sharma M."/>
        </authorList>
    </citation>
    <scope>NUCLEOTIDE SEQUENCE</scope>
    <source>
        <strain evidence="3">Ve6</strain>
    </source>
</reference>
<accession>A0A9W8QKT9</accession>
<feature type="transmembrane region" description="Helical" evidence="2">
    <location>
        <begin position="400"/>
        <end position="426"/>
    </location>
</feature>
<name>A0A9W8QKT9_AKAMU</name>
<feature type="transmembrane region" description="Helical" evidence="2">
    <location>
        <begin position="276"/>
        <end position="296"/>
    </location>
</feature>
<evidence type="ECO:0000256" key="2">
    <source>
        <dbReference type="SAM" id="Phobius"/>
    </source>
</evidence>
<protein>
    <submittedName>
        <fullName evidence="3">Uncharacterized protein</fullName>
    </submittedName>
</protein>
<sequence length="558" mass="60319">MDRYHVRIAKDAAQRAACFVNVVRHVPLALVAWMAPRRALAANTKPFVPVQTLTPQQAESVDQEGGSFDLHNWVDRGMTIRGGDSVYQCLANLTAALELVGQLSNADYSGAAGALSLLPTAGALLGAPTREMWIVYKLVPLAGLFSMFLSLGGSITPSNVGEYDPSEPFSYGGYMPTTGVTATRRLPASSASSVAGYAASPGFAEAQREEKSPAAQFAEQVKQRADDDSGGGIRLGIFLAMALQCTLMVCLLVPMWYAQRGAVVTWWCRAWGWMYFWYFLVSAVSVFDNLVAAPFTRSWTIRVSRRPGGILLDETVRKITNQNRYANALEALKAGPNTNQRIRLVADRGSGYSRTCFYVVISIQGISRVHAVAQVLSKGASVAVFAFGTALFASATLMSISIALMVLSILLTCGVAGRVLAMWIVAQISRENKPILHKLVKSESEAGEFIHAIAELDLQIEMQGHVIINGYCVKSRSMLFSPETYIGLLAKPYNAVKLAEQSTRGAIASSFSFPGPSELHGKPDSYLLSTLQSSGQREREHSVLGGSVERRSRAASSL</sequence>
<proteinExistence type="predicted"/>
<gene>
    <name evidence="3" type="ORF">LMH87_008274</name>
</gene>
<evidence type="ECO:0000313" key="4">
    <source>
        <dbReference type="Proteomes" id="UP001144673"/>
    </source>
</evidence>
<dbReference type="Proteomes" id="UP001144673">
    <property type="component" value="Unassembled WGS sequence"/>
</dbReference>
<comment type="caution">
    <text evidence="3">The sequence shown here is derived from an EMBL/GenBank/DDBJ whole genome shotgun (WGS) entry which is preliminary data.</text>
</comment>
<keyword evidence="4" id="KW-1185">Reference proteome</keyword>
<organism evidence="3 4">
    <name type="scientific">Akanthomyces muscarius</name>
    <name type="common">Entomopathogenic fungus</name>
    <name type="synonym">Lecanicillium muscarium</name>
    <dbReference type="NCBI Taxonomy" id="2231603"/>
    <lineage>
        <taxon>Eukaryota</taxon>
        <taxon>Fungi</taxon>
        <taxon>Dikarya</taxon>
        <taxon>Ascomycota</taxon>
        <taxon>Pezizomycotina</taxon>
        <taxon>Sordariomycetes</taxon>
        <taxon>Hypocreomycetidae</taxon>
        <taxon>Hypocreales</taxon>
        <taxon>Cordycipitaceae</taxon>
        <taxon>Akanthomyces</taxon>
    </lineage>
</organism>
<dbReference type="EMBL" id="JAJHUN010000005">
    <property type="protein sequence ID" value="KAJ4159372.1"/>
    <property type="molecule type" value="Genomic_DNA"/>
</dbReference>
<dbReference type="AlphaFoldDB" id="A0A9W8QKT9"/>